<accession>A0A8S5RM36</accession>
<dbReference type="EMBL" id="BK059118">
    <property type="protein sequence ID" value="DAE32178.1"/>
    <property type="molecule type" value="Genomic_DNA"/>
</dbReference>
<sequence>MPQVCRNGGKTAEDLSGNYLLFMKTSDLQVKRDISGTNIQ</sequence>
<organism evidence="1">
    <name type="scientific">virus sp. ctLpa4</name>
    <dbReference type="NCBI Taxonomy" id="2825814"/>
    <lineage>
        <taxon>Viruses</taxon>
    </lineage>
</organism>
<evidence type="ECO:0000313" key="1">
    <source>
        <dbReference type="EMBL" id="DAE32178.1"/>
    </source>
</evidence>
<reference evidence="1" key="1">
    <citation type="journal article" date="2021" name="Proc. Natl. Acad. Sci. U.S.A.">
        <title>A Catalog of Tens of Thousands of Viruses from Human Metagenomes Reveals Hidden Associations with Chronic Diseases.</title>
        <authorList>
            <person name="Tisza M.J."/>
            <person name="Buck C.B."/>
        </authorList>
    </citation>
    <scope>NUCLEOTIDE SEQUENCE</scope>
    <source>
        <strain evidence="1">CtLpa4</strain>
    </source>
</reference>
<proteinExistence type="predicted"/>
<name>A0A8S5RM36_9VIRU</name>
<protein>
    <submittedName>
        <fullName evidence="1">Uncharacterized protein</fullName>
    </submittedName>
</protein>